<keyword evidence="6" id="KW-1185">Reference proteome</keyword>
<name>A0A037ZFT9_9RHOB</name>
<dbReference type="InterPro" id="IPR006311">
    <property type="entry name" value="TAT_signal"/>
</dbReference>
<keyword evidence="2" id="KW-0732">Signal</keyword>
<organism evidence="5 6">
    <name type="scientific">Actibacterium mucosum KCTC 23349</name>
    <dbReference type="NCBI Taxonomy" id="1454373"/>
    <lineage>
        <taxon>Bacteria</taxon>
        <taxon>Pseudomonadati</taxon>
        <taxon>Pseudomonadota</taxon>
        <taxon>Alphaproteobacteria</taxon>
        <taxon>Rhodobacterales</taxon>
        <taxon>Roseobacteraceae</taxon>
        <taxon>Actibacterium</taxon>
    </lineage>
</organism>
<feature type="domain" description="Leucine-binding protein" evidence="4">
    <location>
        <begin position="43"/>
        <end position="384"/>
    </location>
</feature>
<gene>
    <name evidence="5" type="ORF">ACMU_18335</name>
</gene>
<dbReference type="SUPFAM" id="SSF53822">
    <property type="entry name" value="Periplasmic binding protein-like I"/>
    <property type="match status" value="1"/>
</dbReference>
<comment type="caution">
    <text evidence="5">The sequence shown here is derived from an EMBL/GenBank/DDBJ whole genome shotgun (WGS) entry which is preliminary data.</text>
</comment>
<protein>
    <submittedName>
        <fullName evidence="5">ABC transporter substrate-binding protein</fullName>
    </submittedName>
</protein>
<evidence type="ECO:0000256" key="1">
    <source>
        <dbReference type="ARBA" id="ARBA00010062"/>
    </source>
</evidence>
<comment type="similarity">
    <text evidence="1">Belongs to the leucine-binding protein family.</text>
</comment>
<proteinExistence type="inferred from homology"/>
<reference evidence="5 6" key="1">
    <citation type="submission" date="2014-03" db="EMBL/GenBank/DDBJ databases">
        <title>Draft Genome Sequence of Actibacterium mucosum KCTC 23349, a Marine Alphaproteobacterium with Complex Ionic Requirements Isolated from Mediterranean Seawater at Malvarrosa Beach, Valencia, Spain.</title>
        <authorList>
            <person name="Arahal D.R."/>
            <person name="Shao Z."/>
            <person name="Lai Q."/>
            <person name="Pujalte M.J."/>
        </authorList>
    </citation>
    <scope>NUCLEOTIDE SEQUENCE [LARGE SCALE GENOMIC DNA]</scope>
    <source>
        <strain evidence="5 6">KCTC 23349</strain>
    </source>
</reference>
<dbReference type="PANTHER" id="PTHR30483">
    <property type="entry name" value="LEUCINE-SPECIFIC-BINDING PROTEIN"/>
    <property type="match status" value="1"/>
</dbReference>
<keyword evidence="3" id="KW-0029">Amino-acid transport</keyword>
<evidence type="ECO:0000256" key="2">
    <source>
        <dbReference type="ARBA" id="ARBA00022729"/>
    </source>
</evidence>
<evidence type="ECO:0000259" key="4">
    <source>
        <dbReference type="Pfam" id="PF13458"/>
    </source>
</evidence>
<dbReference type="AlphaFoldDB" id="A0A037ZFT9"/>
<dbReference type="Proteomes" id="UP000026249">
    <property type="component" value="Unassembled WGS sequence"/>
</dbReference>
<keyword evidence="3" id="KW-0813">Transport</keyword>
<sequence>MGGNVVTNHKLNTGRRRFLKTGAATAMALSAPAILRAEGTGAIRVGMPTILSGVVSILGESSVAGAKLVFDEFNASGGLDGRKIELITRDSRAKPEEAAKAVRDLVNGDGCNIILDAEASSGSFAVQEVIKSIGALCLHTVSEATPLSADPALHAPTAFRSARQGIHDAIGGGAYAAAVAKEKGLKRWATCSPDYAYGRTTTAEFMEYAKYFNSDIEVIGQAWPKLFQPDYTEVITRILQWRPDALYSALWGGDLVSFIDQANLYALFDQTETFSVNLGDYPVLTAVEQLPNGMRSGSRYNKVVPNTPENNAFYDAYVAKFGTLPTNWSWENATAATFVIEALKDVGTDDPVKLAEAIRGRTIASPFGVDGTLTMRAEDHTLTGYAVGYGVTTAEEPFMKDFHTSSWEQILELEADWKKRQGFA</sequence>
<dbReference type="PROSITE" id="PS51318">
    <property type="entry name" value="TAT"/>
    <property type="match status" value="1"/>
</dbReference>
<accession>A0A037ZFT9</accession>
<dbReference type="InterPro" id="IPR028081">
    <property type="entry name" value="Leu-bd"/>
</dbReference>
<dbReference type="Gene3D" id="3.40.50.2300">
    <property type="match status" value="2"/>
</dbReference>
<evidence type="ECO:0000313" key="5">
    <source>
        <dbReference type="EMBL" id="KAJ54386.1"/>
    </source>
</evidence>
<dbReference type="InterPro" id="IPR051010">
    <property type="entry name" value="BCAA_transport"/>
</dbReference>
<dbReference type="EMBL" id="JFKE01000008">
    <property type="protein sequence ID" value="KAJ54386.1"/>
    <property type="molecule type" value="Genomic_DNA"/>
</dbReference>
<dbReference type="OrthoDB" id="9794229at2"/>
<dbReference type="PANTHER" id="PTHR30483:SF37">
    <property type="entry name" value="ABC TRANSPORTER SUBSTRATE-BINDING PROTEIN"/>
    <property type="match status" value="1"/>
</dbReference>
<dbReference type="STRING" id="1454373.ACMU_18335"/>
<dbReference type="GO" id="GO:0006865">
    <property type="term" value="P:amino acid transport"/>
    <property type="evidence" value="ECO:0007669"/>
    <property type="project" value="UniProtKB-KW"/>
</dbReference>
<evidence type="ECO:0000313" key="6">
    <source>
        <dbReference type="Proteomes" id="UP000026249"/>
    </source>
</evidence>
<dbReference type="Pfam" id="PF13458">
    <property type="entry name" value="Peripla_BP_6"/>
    <property type="match status" value="1"/>
</dbReference>
<dbReference type="InterPro" id="IPR028082">
    <property type="entry name" value="Peripla_BP_I"/>
</dbReference>
<dbReference type="CDD" id="cd06330">
    <property type="entry name" value="PBP1_As_SBP-like"/>
    <property type="match status" value="1"/>
</dbReference>
<evidence type="ECO:0000256" key="3">
    <source>
        <dbReference type="ARBA" id="ARBA00022970"/>
    </source>
</evidence>